<gene>
    <name evidence="3" type="ORF">A2227_07035</name>
</gene>
<sequence>MGKFNKGEKFGGKKRFDGDHGFRGGNNRERPQMHDAICAECGRQCEVPFRPSGDKPVYCSDCFGKKDNSGGGRFERKDSGRSGFGNKQMFKAVCDKCHRDCEVPFRPTGDKPVYCSDCFGKSEKAGGSGGQAGADQYKKQFEALNNKLDSIIKILSLNFSAEKTVKEKPVTHVIEKIAEKKNGKKIKPKKKEILKKIKKAITPKKAAHKKGKK</sequence>
<name>A0A1F5SEC6_9BACT</name>
<accession>A0A1F5SEC6</accession>
<dbReference type="NCBIfam" id="TIGR04272">
    <property type="entry name" value="cxxc_cxxc_Mbark"/>
    <property type="match status" value="2"/>
</dbReference>
<dbReference type="EMBL" id="MFGB01000023">
    <property type="protein sequence ID" value="OGF25075.1"/>
    <property type="molecule type" value="Genomic_DNA"/>
</dbReference>
<dbReference type="STRING" id="1797994.A2227_07035"/>
<dbReference type="InterPro" id="IPR026363">
    <property type="entry name" value="CxxC-x17-CxxC_dom"/>
</dbReference>
<organism evidence="3 4">
    <name type="scientific">Candidatus Falkowbacteria bacterium RIFOXYA2_FULL_47_19</name>
    <dbReference type="NCBI Taxonomy" id="1797994"/>
    <lineage>
        <taxon>Bacteria</taxon>
        <taxon>Candidatus Falkowiibacteriota</taxon>
    </lineage>
</organism>
<evidence type="ECO:0000313" key="4">
    <source>
        <dbReference type="Proteomes" id="UP000178367"/>
    </source>
</evidence>
<dbReference type="Proteomes" id="UP000178367">
    <property type="component" value="Unassembled WGS sequence"/>
</dbReference>
<feature type="region of interest" description="Disordered" evidence="1">
    <location>
        <begin position="1"/>
        <end position="30"/>
    </location>
</feature>
<feature type="domain" description="CxxC-x17-CxxC" evidence="2">
    <location>
        <begin position="32"/>
        <end position="66"/>
    </location>
</feature>
<dbReference type="Pfam" id="PF23477">
    <property type="entry name" value="zf_Tbcl_2"/>
    <property type="match status" value="2"/>
</dbReference>
<reference evidence="3 4" key="1">
    <citation type="journal article" date="2016" name="Nat. Commun.">
        <title>Thousands of microbial genomes shed light on interconnected biogeochemical processes in an aquifer system.</title>
        <authorList>
            <person name="Anantharaman K."/>
            <person name="Brown C.T."/>
            <person name="Hug L.A."/>
            <person name="Sharon I."/>
            <person name="Castelle C.J."/>
            <person name="Probst A.J."/>
            <person name="Thomas B.C."/>
            <person name="Singh A."/>
            <person name="Wilkins M.J."/>
            <person name="Karaoz U."/>
            <person name="Brodie E.L."/>
            <person name="Williams K.H."/>
            <person name="Hubbard S.S."/>
            <person name="Banfield J.F."/>
        </authorList>
    </citation>
    <scope>NUCLEOTIDE SEQUENCE [LARGE SCALE GENOMIC DNA]</scope>
</reference>
<feature type="domain" description="CxxC-x17-CxxC" evidence="2">
    <location>
        <begin position="87"/>
        <end position="122"/>
    </location>
</feature>
<dbReference type="AlphaFoldDB" id="A0A1F5SEC6"/>
<protein>
    <recommendedName>
        <fullName evidence="2">CxxC-x17-CxxC domain-containing protein</fullName>
    </recommendedName>
</protein>
<evidence type="ECO:0000256" key="1">
    <source>
        <dbReference type="SAM" id="MobiDB-lite"/>
    </source>
</evidence>
<comment type="caution">
    <text evidence="3">The sequence shown here is derived from an EMBL/GenBank/DDBJ whole genome shotgun (WGS) entry which is preliminary data.</text>
</comment>
<proteinExistence type="predicted"/>
<evidence type="ECO:0000313" key="3">
    <source>
        <dbReference type="EMBL" id="OGF25075.1"/>
    </source>
</evidence>
<evidence type="ECO:0000259" key="2">
    <source>
        <dbReference type="Pfam" id="PF23477"/>
    </source>
</evidence>